<dbReference type="EMBL" id="NWUJ01000005">
    <property type="protein sequence ID" value="PFH34998.1"/>
    <property type="molecule type" value="Genomic_DNA"/>
</dbReference>
<feature type="compositionally biased region" description="Basic and acidic residues" evidence="9">
    <location>
        <begin position="435"/>
        <end position="448"/>
    </location>
</feature>
<feature type="region of interest" description="Disordered" evidence="9">
    <location>
        <begin position="1"/>
        <end position="48"/>
    </location>
</feature>
<dbReference type="SUPFAM" id="SSF51395">
    <property type="entry name" value="FMN-linked oxidoreductases"/>
    <property type="match status" value="1"/>
</dbReference>
<comment type="similarity">
    <text evidence="8">Belongs to the dus family. Dus3 subfamily.</text>
</comment>
<dbReference type="GO" id="GO:0102265">
    <property type="term" value="F:tRNA-dihydrouridine47 synthase activity"/>
    <property type="evidence" value="ECO:0007669"/>
    <property type="project" value="UniProtKB-EC"/>
</dbReference>
<evidence type="ECO:0000256" key="1">
    <source>
        <dbReference type="ARBA" id="ARBA00012376"/>
    </source>
</evidence>
<dbReference type="VEuPathDB" id="ToxoDB:BESB_058850"/>
<keyword evidence="2" id="KW-0507">mRNA processing</keyword>
<dbReference type="RefSeq" id="XP_029219007.1">
    <property type="nucleotide sequence ID" value="XM_029364299.1"/>
</dbReference>
<dbReference type="GO" id="GO:0006397">
    <property type="term" value="P:mRNA processing"/>
    <property type="evidence" value="ECO:0007669"/>
    <property type="project" value="UniProtKB-KW"/>
</dbReference>
<dbReference type="PANTHER" id="PTHR45846">
    <property type="entry name" value="TRNA-DIHYDROURIDINE(47) SYNTHASE [NAD(P)(+)]-LIKE"/>
    <property type="match status" value="1"/>
</dbReference>
<organism evidence="11 12">
    <name type="scientific">Besnoitia besnoiti</name>
    <name type="common">Apicomplexan protozoan</name>
    <dbReference type="NCBI Taxonomy" id="94643"/>
    <lineage>
        <taxon>Eukaryota</taxon>
        <taxon>Sar</taxon>
        <taxon>Alveolata</taxon>
        <taxon>Apicomplexa</taxon>
        <taxon>Conoidasida</taxon>
        <taxon>Coccidia</taxon>
        <taxon>Eucoccidiorida</taxon>
        <taxon>Eimeriorina</taxon>
        <taxon>Sarcocystidae</taxon>
        <taxon>Besnoitia</taxon>
    </lineage>
</organism>
<evidence type="ECO:0000313" key="12">
    <source>
        <dbReference type="Proteomes" id="UP000224006"/>
    </source>
</evidence>
<evidence type="ECO:0000256" key="7">
    <source>
        <dbReference type="PROSITE-ProRule" id="PRU00723"/>
    </source>
</evidence>
<evidence type="ECO:0000256" key="4">
    <source>
        <dbReference type="ARBA" id="ARBA00048342"/>
    </source>
</evidence>
<comment type="caution">
    <text evidence="11">The sequence shown here is derived from an EMBL/GenBank/DDBJ whole genome shotgun (WGS) entry which is preliminary data.</text>
</comment>
<feature type="compositionally biased region" description="Basic and acidic residues" evidence="9">
    <location>
        <begin position="408"/>
        <end position="424"/>
    </location>
</feature>
<feature type="compositionally biased region" description="Basic and acidic residues" evidence="9">
    <location>
        <begin position="534"/>
        <end position="547"/>
    </location>
</feature>
<keyword evidence="8" id="KW-0285">Flavoprotein</keyword>
<feature type="domain" description="C3H1-type" evidence="10">
    <location>
        <begin position="662"/>
        <end position="693"/>
    </location>
</feature>
<keyword evidence="12" id="KW-1185">Reference proteome</keyword>
<evidence type="ECO:0000256" key="9">
    <source>
        <dbReference type="SAM" id="MobiDB-lite"/>
    </source>
</evidence>
<sequence length="1258" mass="133543">MEAREGRQSLAVRVSDTPPADDPHSSRSCASPLSSAALPPASSAGSPAARRATFCSDSCASVVAPVSVPSRTRPFASAFSCAGGSPAVGGAAGAPPTRSIRFDSLSFSEEGAHEKALAGYACVVEQSEREAAAAGKAAAASLPPPPSLPPFVFFSRHRFPSALPPEILGAHAALCLQRGEAPMVPDWIYAPNFSPSGSEDEASRDEGGSAAGQAPAAHGSASPSAAPSSSPGGSSASPSPSPFLPTTTSASHPANDRKAKRQTRVRSRKLLKDIENLGAPAHSSGETGEQGRREAQTDPGADAPNRNGVGEAARASPAASSPAGTMARLHQNGGIFAGVRQDDREKQLHLQLVVRLEDKLQKLQQGKEGGGVGLGALRRLLELLPDTKEAPDVAPAASALPPASAGRGDGKTERNGVETHEAAAEKLQTAANAVKSEEAAGRASERVDAMAGEASATRWTEAQAGGRGKESETGNPFFEEEARQTQGETADSKEGNGCSGEGVAGAARDTRAAASPKTLDASNPLLGAEEEDEPALKGERIDVGGERKRGRQGAAENVGTQGRPRGEDGKEAKQKRRRGQHSAAERSANTQQIWREAHAQAFCLRMAGCGVCEGLAEGKVGSVTEKDSKCEERANSASDKGGPVECRKPHDLKAFLQSRPADIQTRACPFLEAKYPFCPYGICCQFGASHIDAEGYNIHPDGRRVTPEDLDALQRRLHTDEEQNVLSPFTAKRIIQESRRRANSEREAGHNGNSPQSYLSGSPSPSVSSSPALPASTPPVSTAPFPRPSTSAMTSSSTGSSSASCLSPAGESGPHEQESCRVGSLSSLSVRERRALTQEKFRKRLVDSPRGKGRRLILAPLTTVGNLPFRRLCVELGAEVTVSEMAVAKSVADGKHSELALLKRHKSEKFFGVQLAGGCPDVMNACCDLLASEEVSCDFVDVNAACPLVQLHRRFRAGACMIDHPARLEAVVEGMTMRHPEIPLTVKLRTANQGKNQVLHSFIQRIGRAGAAALIIHGRTAQQRYTKAADWRYVAQCRETLDASIPIIGSGDVFSSPEFEFRLASGAVDGLMIARGALIKPWIFTEIAEQKIWDISASERLDLLKKFVGFGLEHWGSDSRGVATTRRFLLELLSFQHRYVPPPFFEFLPQMLQWRPSSFVARSDLEQKMSSPSVKDWIDICSLLLGPPPPEFSFVPKHASNSYINIANSPASSTALTPPPQSADTARTRHERGLLADLYSFFRTRIVRSVNGCEGCGQ</sequence>
<feature type="zinc finger region" description="C3H1-type" evidence="7">
    <location>
        <begin position="662"/>
        <end position="693"/>
    </location>
</feature>
<dbReference type="EC" id="1.3.1.-" evidence="8"/>
<evidence type="ECO:0000259" key="10">
    <source>
        <dbReference type="PROSITE" id="PS50103"/>
    </source>
</evidence>
<dbReference type="Pfam" id="PF01207">
    <property type="entry name" value="Dus"/>
    <property type="match status" value="1"/>
</dbReference>
<dbReference type="Proteomes" id="UP000224006">
    <property type="component" value="Chromosome V"/>
</dbReference>
<feature type="region of interest" description="Disordered" evidence="9">
    <location>
        <begin position="192"/>
        <end position="327"/>
    </location>
</feature>
<dbReference type="GO" id="GO:0106414">
    <property type="term" value="F:mRNA dihydrouridine synthase activity"/>
    <property type="evidence" value="ECO:0007669"/>
    <property type="project" value="RHEA"/>
</dbReference>
<reference evidence="11 12" key="1">
    <citation type="submission" date="2017-09" db="EMBL/GenBank/DDBJ databases">
        <title>Genome sequencing of Besnoitia besnoiti strain Bb-Ger1.</title>
        <authorList>
            <person name="Schares G."/>
            <person name="Venepally P."/>
            <person name="Lorenzi H.A."/>
        </authorList>
    </citation>
    <scope>NUCLEOTIDE SEQUENCE [LARGE SCALE GENOMIC DNA]</scope>
    <source>
        <strain evidence="11 12">Bb-Ger1</strain>
    </source>
</reference>
<comment type="catalytic activity">
    <reaction evidence="4">
        <text>a 5,6-dihydrouridine in mRNA + NAD(+) = a uridine in mRNA + NADH + H(+)</text>
        <dbReference type="Rhea" id="RHEA:69851"/>
        <dbReference type="Rhea" id="RHEA-COMP:14658"/>
        <dbReference type="Rhea" id="RHEA-COMP:17789"/>
        <dbReference type="ChEBI" id="CHEBI:15378"/>
        <dbReference type="ChEBI" id="CHEBI:57540"/>
        <dbReference type="ChEBI" id="CHEBI:57945"/>
        <dbReference type="ChEBI" id="CHEBI:65315"/>
        <dbReference type="ChEBI" id="CHEBI:74443"/>
    </reaction>
    <physiologicalReaction direction="right-to-left" evidence="4">
        <dbReference type="Rhea" id="RHEA:69853"/>
    </physiologicalReaction>
</comment>
<proteinExistence type="inferred from homology"/>
<feature type="compositionally biased region" description="Basic and acidic residues" evidence="9">
    <location>
        <begin position="734"/>
        <end position="749"/>
    </location>
</feature>
<dbReference type="AlphaFoldDB" id="A0A2A9M935"/>
<comment type="catalytic activity">
    <reaction evidence="6">
        <text>5,6-dihydrouridine(47) in tRNA + NADP(+) = uridine(47) in tRNA + NADPH + H(+)</text>
        <dbReference type="Rhea" id="RHEA:53360"/>
        <dbReference type="Rhea" id="RHEA-COMP:13539"/>
        <dbReference type="Rhea" id="RHEA-COMP:13540"/>
        <dbReference type="ChEBI" id="CHEBI:15378"/>
        <dbReference type="ChEBI" id="CHEBI:57783"/>
        <dbReference type="ChEBI" id="CHEBI:58349"/>
        <dbReference type="ChEBI" id="CHEBI:65315"/>
        <dbReference type="ChEBI" id="CHEBI:74443"/>
        <dbReference type="EC" id="1.3.1.89"/>
    </reaction>
    <physiologicalReaction direction="right-to-left" evidence="6">
        <dbReference type="Rhea" id="RHEA:53362"/>
    </physiologicalReaction>
</comment>
<dbReference type="GeneID" id="40310813"/>
<comment type="catalytic activity">
    <reaction evidence="5">
        <text>a 5,6-dihydrouridine in mRNA + NADP(+) = a uridine in mRNA + NADPH + H(+)</text>
        <dbReference type="Rhea" id="RHEA:69855"/>
        <dbReference type="Rhea" id="RHEA-COMP:14658"/>
        <dbReference type="Rhea" id="RHEA-COMP:17789"/>
        <dbReference type="ChEBI" id="CHEBI:15378"/>
        <dbReference type="ChEBI" id="CHEBI:57783"/>
        <dbReference type="ChEBI" id="CHEBI:58349"/>
        <dbReference type="ChEBI" id="CHEBI:65315"/>
        <dbReference type="ChEBI" id="CHEBI:74443"/>
    </reaction>
    <physiologicalReaction direction="right-to-left" evidence="5">
        <dbReference type="Rhea" id="RHEA:69857"/>
    </physiologicalReaction>
</comment>
<dbReference type="Gene3D" id="3.20.20.70">
    <property type="entry name" value="Aldolase class I"/>
    <property type="match status" value="1"/>
</dbReference>
<accession>A0A2A9M935</accession>
<dbReference type="InterPro" id="IPR000571">
    <property type="entry name" value="Znf_CCCH"/>
</dbReference>
<feature type="compositionally biased region" description="Low complexity" evidence="9">
    <location>
        <begin position="392"/>
        <end position="405"/>
    </location>
</feature>
<dbReference type="OrthoDB" id="331983at2759"/>
<feature type="compositionally biased region" description="Low complexity" evidence="9">
    <location>
        <begin position="312"/>
        <end position="323"/>
    </location>
</feature>
<dbReference type="KEGG" id="bbes:BESB_058850"/>
<feature type="compositionally biased region" description="Low complexity" evidence="9">
    <location>
        <begin position="754"/>
        <end position="812"/>
    </location>
</feature>
<feature type="region of interest" description="Disordered" evidence="9">
    <location>
        <begin position="391"/>
        <end position="591"/>
    </location>
</feature>
<comment type="catalytic activity">
    <reaction evidence="3">
        <text>5,6-dihydrouridine(47) in tRNA + NAD(+) = uridine(47) in tRNA + NADH + H(+)</text>
        <dbReference type="Rhea" id="RHEA:53364"/>
        <dbReference type="Rhea" id="RHEA-COMP:13539"/>
        <dbReference type="Rhea" id="RHEA-COMP:13540"/>
        <dbReference type="ChEBI" id="CHEBI:15378"/>
        <dbReference type="ChEBI" id="CHEBI:57540"/>
        <dbReference type="ChEBI" id="CHEBI:57945"/>
        <dbReference type="ChEBI" id="CHEBI:65315"/>
        <dbReference type="ChEBI" id="CHEBI:74443"/>
        <dbReference type="EC" id="1.3.1.89"/>
    </reaction>
    <physiologicalReaction direction="right-to-left" evidence="3">
        <dbReference type="Rhea" id="RHEA:53366"/>
    </physiologicalReaction>
</comment>
<keyword evidence="8" id="KW-0560">Oxidoreductase</keyword>
<keyword evidence="7 8" id="KW-0863">Zinc-finger</keyword>
<dbReference type="PROSITE" id="PS50103">
    <property type="entry name" value="ZF_C3H1"/>
    <property type="match status" value="1"/>
</dbReference>
<evidence type="ECO:0000256" key="5">
    <source>
        <dbReference type="ARBA" id="ARBA00049447"/>
    </source>
</evidence>
<evidence type="ECO:0000256" key="8">
    <source>
        <dbReference type="RuleBase" id="RU291113"/>
    </source>
</evidence>
<evidence type="ECO:0000256" key="2">
    <source>
        <dbReference type="ARBA" id="ARBA00022664"/>
    </source>
</evidence>
<feature type="compositionally biased region" description="Basic residues" evidence="9">
    <location>
        <begin position="258"/>
        <end position="269"/>
    </location>
</feature>
<gene>
    <name evidence="11" type="ORF">BESB_058850</name>
</gene>
<dbReference type="PANTHER" id="PTHR45846:SF1">
    <property type="entry name" value="TRNA-DIHYDROURIDINE(47) SYNTHASE [NAD(P)(+)]-LIKE"/>
    <property type="match status" value="1"/>
</dbReference>
<dbReference type="InterPro" id="IPR035587">
    <property type="entry name" value="DUS-like_FMN-bd"/>
</dbReference>
<evidence type="ECO:0000313" key="11">
    <source>
        <dbReference type="EMBL" id="PFH34998.1"/>
    </source>
</evidence>
<keyword evidence="8" id="KW-0819">tRNA processing</keyword>
<evidence type="ECO:0000256" key="6">
    <source>
        <dbReference type="ARBA" id="ARBA00049513"/>
    </source>
</evidence>
<dbReference type="GO" id="GO:0050660">
    <property type="term" value="F:flavin adenine dinucleotide binding"/>
    <property type="evidence" value="ECO:0007669"/>
    <property type="project" value="UniProtKB-UniRule"/>
</dbReference>
<keyword evidence="7 8" id="KW-0862">Zinc</keyword>
<name>A0A2A9M935_BESBE</name>
<protein>
    <recommendedName>
        <fullName evidence="1 8">tRNA-dihydrouridine(47) synthase [NAD(P)(+)]</fullName>
        <ecNumber evidence="8">1.3.1.-</ecNumber>
    </recommendedName>
    <alternativeName>
        <fullName evidence="8">tRNA-dihydrouridine synthase 3</fullName>
    </alternativeName>
</protein>
<feature type="region of interest" description="Disordered" evidence="9">
    <location>
        <begin position="717"/>
        <end position="824"/>
    </location>
</feature>
<keyword evidence="8" id="KW-0288">FMN</keyword>
<dbReference type="InterPro" id="IPR013785">
    <property type="entry name" value="Aldolase_TIM"/>
</dbReference>
<comment type="cofactor">
    <cofactor evidence="8">
        <name>FMN</name>
        <dbReference type="ChEBI" id="CHEBI:58210"/>
    </cofactor>
</comment>
<dbReference type="STRING" id="94643.A0A2A9M935"/>
<feature type="compositionally biased region" description="Low complexity" evidence="9">
    <location>
        <begin position="26"/>
        <end position="48"/>
    </location>
</feature>
<dbReference type="GO" id="GO:0008270">
    <property type="term" value="F:zinc ion binding"/>
    <property type="evidence" value="ECO:0007669"/>
    <property type="project" value="UniProtKB-KW"/>
</dbReference>
<feature type="compositionally biased region" description="Low complexity" evidence="9">
    <location>
        <begin position="211"/>
        <end position="238"/>
    </location>
</feature>
<dbReference type="GO" id="GO:0003723">
    <property type="term" value="F:RNA binding"/>
    <property type="evidence" value="ECO:0007669"/>
    <property type="project" value="TreeGrafter"/>
</dbReference>
<evidence type="ECO:0000256" key="3">
    <source>
        <dbReference type="ARBA" id="ARBA00048266"/>
    </source>
</evidence>
<dbReference type="CDD" id="cd02801">
    <property type="entry name" value="DUS_like_FMN"/>
    <property type="match status" value="1"/>
</dbReference>
<keyword evidence="7 8" id="KW-0479">Metal-binding</keyword>